<evidence type="ECO:0000256" key="1">
    <source>
        <dbReference type="ARBA" id="ARBA00004651"/>
    </source>
</evidence>
<evidence type="ECO:0000256" key="5">
    <source>
        <dbReference type="ARBA" id="ARBA00023136"/>
    </source>
</evidence>
<evidence type="ECO:0000259" key="7">
    <source>
        <dbReference type="Pfam" id="PF00174"/>
    </source>
</evidence>
<proteinExistence type="predicted"/>
<dbReference type="Gene3D" id="3.90.420.10">
    <property type="entry name" value="Oxidoreductase, molybdopterin-binding domain"/>
    <property type="match status" value="1"/>
</dbReference>
<dbReference type="Pfam" id="PF00174">
    <property type="entry name" value="Oxidored_molyb"/>
    <property type="match status" value="1"/>
</dbReference>
<feature type="transmembrane region" description="Helical" evidence="6">
    <location>
        <begin position="20"/>
        <end position="45"/>
    </location>
</feature>
<name>A0A5B8UTP9_9SPHI</name>
<protein>
    <submittedName>
        <fullName evidence="9">Molybdopterin-dependent oxidoreductase</fullName>
    </submittedName>
</protein>
<dbReference type="InterPro" id="IPR036374">
    <property type="entry name" value="OxRdtase_Mopterin-bd_sf"/>
</dbReference>
<evidence type="ECO:0000313" key="9">
    <source>
        <dbReference type="EMBL" id="QEC62319.1"/>
    </source>
</evidence>
<keyword evidence="2" id="KW-1003">Cell membrane</keyword>
<keyword evidence="3 6" id="KW-0812">Transmembrane</keyword>
<dbReference type="GO" id="GO:0009055">
    <property type="term" value="F:electron transfer activity"/>
    <property type="evidence" value="ECO:0007669"/>
    <property type="project" value="InterPro"/>
</dbReference>
<dbReference type="GO" id="GO:0022904">
    <property type="term" value="P:respiratory electron transport chain"/>
    <property type="evidence" value="ECO:0007669"/>
    <property type="project" value="InterPro"/>
</dbReference>
<dbReference type="InterPro" id="IPR016174">
    <property type="entry name" value="Di-haem_cyt_TM"/>
</dbReference>
<dbReference type="OrthoDB" id="9778777at2"/>
<feature type="transmembrane region" description="Helical" evidence="6">
    <location>
        <begin position="310"/>
        <end position="332"/>
    </location>
</feature>
<evidence type="ECO:0000259" key="8">
    <source>
        <dbReference type="Pfam" id="PF01292"/>
    </source>
</evidence>
<dbReference type="Proteomes" id="UP000321479">
    <property type="component" value="Chromosome"/>
</dbReference>
<dbReference type="PANTHER" id="PTHR43032">
    <property type="entry name" value="PROTEIN-METHIONINE-SULFOXIDE REDUCTASE"/>
    <property type="match status" value="1"/>
</dbReference>
<dbReference type="KEGG" id="mgin:FRZ54_06895"/>
<reference evidence="9 10" key="1">
    <citation type="journal article" date="2017" name="Curr. Microbiol.">
        <title>Mucilaginibacter ginsenosidivorans sp. nov., Isolated from Soil of Ginseng Field.</title>
        <authorList>
            <person name="Kim M.M."/>
            <person name="Siddiqi M.Z."/>
            <person name="Im W.T."/>
        </authorList>
    </citation>
    <scope>NUCLEOTIDE SEQUENCE [LARGE SCALE GENOMIC DNA]</scope>
    <source>
        <strain evidence="9 10">Gsoil 3017</strain>
    </source>
</reference>
<sequence length="556" mass="63475">MFTNFNEAERKLRYPDDRRFFIGIKPAVFVIFLIILLATAGLAWFQYLVFGLPPDPSLSLPVRRYAAPAGFPIWLNLSHWVNFFFLILIIRSGLSILADHARLYWNNGCSPNSEWLRFTPVKVPDDEVWTAKEDARYISPVIGLPGYRHTIGLARHWHFLTVPFFLLNGAAFIALLFFTDQWERLVPTSWQVLPDSWNVFVHYATFHMPIEPNGFYHFNALQQISYFAVVFLLAPVAMLSGMAMSPAIENRLHWLPKLFGNRQGARSVHFLVMLAFVVFIIIHVAMIAATGLVRNMNHITVGSDNPDNRIGIYIGSGIILITIAFAFLAHWISWQRPRSLQRAEAAINGRLWHLSINKLAPKAYYKKKDISPYFWVNGKIPDSAEWRDLAASEFKDYRLKIGGLVDNPVELSLEELKKMDLEQNITMHHCIQGWSGIAEWGGLPLSKLIELVKPHPSVTTVAFYSFGEGLFGGTYYDTHSLDNCMKPASILAWEMNYQPLSATHGAPLRLRVENQLGYKMVKWISKIEFLETHLHTGKGFGGKNEDDEYFDLLADT</sequence>
<keyword evidence="10" id="KW-1185">Reference proteome</keyword>
<feature type="transmembrane region" description="Helical" evidence="6">
    <location>
        <begin position="157"/>
        <end position="178"/>
    </location>
</feature>
<feature type="domain" description="Oxidoreductase molybdopterin-binding" evidence="7">
    <location>
        <begin position="393"/>
        <end position="532"/>
    </location>
</feature>
<dbReference type="InterPro" id="IPR011577">
    <property type="entry name" value="Cyt_b561_bac/Ni-Hgenase"/>
</dbReference>
<dbReference type="EMBL" id="CP042436">
    <property type="protein sequence ID" value="QEC62319.1"/>
    <property type="molecule type" value="Genomic_DNA"/>
</dbReference>
<keyword evidence="4 6" id="KW-1133">Transmembrane helix</keyword>
<organism evidence="9 10">
    <name type="scientific">Mucilaginibacter ginsenosidivorans</name>
    <dbReference type="NCBI Taxonomy" id="398053"/>
    <lineage>
        <taxon>Bacteria</taxon>
        <taxon>Pseudomonadati</taxon>
        <taxon>Bacteroidota</taxon>
        <taxon>Sphingobacteriia</taxon>
        <taxon>Sphingobacteriales</taxon>
        <taxon>Sphingobacteriaceae</taxon>
        <taxon>Mucilaginibacter</taxon>
    </lineage>
</organism>
<gene>
    <name evidence="9" type="ORF">FRZ54_06895</name>
</gene>
<evidence type="ECO:0000256" key="3">
    <source>
        <dbReference type="ARBA" id="ARBA00022692"/>
    </source>
</evidence>
<dbReference type="SUPFAM" id="SSF56524">
    <property type="entry name" value="Oxidoreductase molybdopterin-binding domain"/>
    <property type="match status" value="1"/>
</dbReference>
<feature type="transmembrane region" description="Helical" evidence="6">
    <location>
        <begin position="224"/>
        <end position="248"/>
    </location>
</feature>
<feature type="transmembrane region" description="Helical" evidence="6">
    <location>
        <begin position="268"/>
        <end position="290"/>
    </location>
</feature>
<feature type="transmembrane region" description="Helical" evidence="6">
    <location>
        <begin position="65"/>
        <end position="90"/>
    </location>
</feature>
<evidence type="ECO:0000256" key="4">
    <source>
        <dbReference type="ARBA" id="ARBA00022989"/>
    </source>
</evidence>
<accession>A0A5B8UTP9</accession>
<dbReference type="InterPro" id="IPR000572">
    <property type="entry name" value="OxRdtase_Mopterin-bd_dom"/>
</dbReference>
<dbReference type="GO" id="GO:0005886">
    <property type="term" value="C:plasma membrane"/>
    <property type="evidence" value="ECO:0007669"/>
    <property type="project" value="UniProtKB-SubCell"/>
</dbReference>
<evidence type="ECO:0000256" key="6">
    <source>
        <dbReference type="SAM" id="Phobius"/>
    </source>
</evidence>
<keyword evidence="5 6" id="KW-0472">Membrane</keyword>
<comment type="subcellular location">
    <subcellularLocation>
        <location evidence="1">Cell membrane</location>
        <topology evidence="1">Multi-pass membrane protein</topology>
    </subcellularLocation>
</comment>
<dbReference type="Pfam" id="PF01292">
    <property type="entry name" value="Ni_hydr_CYTB"/>
    <property type="match status" value="1"/>
</dbReference>
<dbReference type="AlphaFoldDB" id="A0A5B8UTP9"/>
<dbReference type="RefSeq" id="WP_147030896.1">
    <property type="nucleotide sequence ID" value="NZ_CP042436.1"/>
</dbReference>
<evidence type="ECO:0000313" key="10">
    <source>
        <dbReference type="Proteomes" id="UP000321479"/>
    </source>
</evidence>
<feature type="domain" description="Cytochrome b561 bacterial/Ni-hydrogenase" evidence="8">
    <location>
        <begin position="71"/>
        <end position="293"/>
    </location>
</feature>
<dbReference type="SUPFAM" id="SSF81342">
    <property type="entry name" value="Transmembrane di-heme cytochromes"/>
    <property type="match status" value="1"/>
</dbReference>
<evidence type="ECO:0000256" key="2">
    <source>
        <dbReference type="ARBA" id="ARBA00022475"/>
    </source>
</evidence>
<dbReference type="Gene3D" id="1.20.950.20">
    <property type="entry name" value="Transmembrane di-heme cytochromes, Chain C"/>
    <property type="match status" value="1"/>
</dbReference>